<dbReference type="EMBL" id="JAHESF010000015">
    <property type="protein sequence ID" value="MBT1698447.1"/>
    <property type="molecule type" value="Genomic_DNA"/>
</dbReference>
<evidence type="ECO:0000313" key="1">
    <source>
        <dbReference type="EMBL" id="MBT1698447.1"/>
    </source>
</evidence>
<gene>
    <name evidence="1" type="ORF">KK083_16270</name>
</gene>
<proteinExistence type="predicted"/>
<name>A0AAP2DNP9_9BACT</name>
<reference evidence="1 2" key="1">
    <citation type="submission" date="2021-05" db="EMBL/GenBank/DDBJ databases">
        <title>A Polyphasic approach of four new species of the genus Ohtaekwangia: Ohtaekwangia histidinii sp. nov., Ohtaekwangia cretensis sp. nov., Ohtaekwangia indiensis sp. nov., Ohtaekwangia reichenbachii sp. nov. from diverse environment.</title>
        <authorList>
            <person name="Octaviana S."/>
        </authorList>
    </citation>
    <scope>NUCLEOTIDE SEQUENCE [LARGE SCALE GENOMIC DNA]</scope>
    <source>
        <strain evidence="1 2">PWU4</strain>
    </source>
</reference>
<dbReference type="Proteomes" id="UP001319200">
    <property type="component" value="Unassembled WGS sequence"/>
</dbReference>
<keyword evidence="2" id="KW-1185">Reference proteome</keyword>
<evidence type="ECO:0000313" key="2">
    <source>
        <dbReference type="Proteomes" id="UP001319200"/>
    </source>
</evidence>
<sequence length="73" mass="8188">MSKAFENEFFKNLGLLSKEQQSKVLAYIKTLLKTPPSSSHELLRFAGSIDKAEVEKMRAAIEAGCGNIDKNEW</sequence>
<dbReference type="AlphaFoldDB" id="A0AAP2DNP9"/>
<accession>A0AAP2DNP9</accession>
<dbReference type="RefSeq" id="WP_254164614.1">
    <property type="nucleotide sequence ID" value="NZ_JAHESF010000015.1"/>
</dbReference>
<protein>
    <recommendedName>
        <fullName evidence="3">DUF2281 domain-containing protein</fullName>
    </recommendedName>
</protein>
<comment type="caution">
    <text evidence="1">The sequence shown here is derived from an EMBL/GenBank/DDBJ whole genome shotgun (WGS) entry which is preliminary data.</text>
</comment>
<organism evidence="1 2">
    <name type="scientific">Chryseosolibacter histidini</name>
    <dbReference type="NCBI Taxonomy" id="2782349"/>
    <lineage>
        <taxon>Bacteria</taxon>
        <taxon>Pseudomonadati</taxon>
        <taxon>Bacteroidota</taxon>
        <taxon>Cytophagia</taxon>
        <taxon>Cytophagales</taxon>
        <taxon>Chryseotaleaceae</taxon>
        <taxon>Chryseosolibacter</taxon>
    </lineage>
</organism>
<evidence type="ECO:0008006" key="3">
    <source>
        <dbReference type="Google" id="ProtNLM"/>
    </source>
</evidence>